<protein>
    <submittedName>
        <fullName evidence="1">Uncharacterized protein</fullName>
    </submittedName>
</protein>
<proteinExistence type="predicted"/>
<dbReference type="Proteomes" id="UP000092124">
    <property type="component" value="Unassembled WGS sequence"/>
</dbReference>
<name>A0A1A6HIM7_NEOLE</name>
<gene>
    <name evidence="1" type="ORF">A6R68_19205</name>
</gene>
<dbReference type="SUPFAM" id="SSF52313">
    <property type="entry name" value="Ribosomal protein S2"/>
    <property type="match status" value="1"/>
</dbReference>
<accession>A0A1A6HIM7</accession>
<keyword evidence="2" id="KW-1185">Reference proteome</keyword>
<organism evidence="1 2">
    <name type="scientific">Neotoma lepida</name>
    <name type="common">Desert woodrat</name>
    <dbReference type="NCBI Taxonomy" id="56216"/>
    <lineage>
        <taxon>Eukaryota</taxon>
        <taxon>Metazoa</taxon>
        <taxon>Chordata</taxon>
        <taxon>Craniata</taxon>
        <taxon>Vertebrata</taxon>
        <taxon>Euteleostomi</taxon>
        <taxon>Mammalia</taxon>
        <taxon>Eutheria</taxon>
        <taxon>Euarchontoglires</taxon>
        <taxon>Glires</taxon>
        <taxon>Rodentia</taxon>
        <taxon>Myomorpha</taxon>
        <taxon>Muroidea</taxon>
        <taxon>Cricetidae</taxon>
        <taxon>Neotominae</taxon>
        <taxon>Neotoma</taxon>
    </lineage>
</organism>
<dbReference type="Gene3D" id="3.40.50.10490">
    <property type="entry name" value="Glucose-6-phosphate isomerase like protein, domain 1"/>
    <property type="match status" value="1"/>
</dbReference>
<reference evidence="1 2" key="1">
    <citation type="submission" date="2016-06" db="EMBL/GenBank/DDBJ databases">
        <title>The Draft Genome Sequence and Annotation of the Desert Woodrat Neotoma lepida.</title>
        <authorList>
            <person name="Campbell M."/>
            <person name="Oakeson K.F."/>
            <person name="Yandell M."/>
            <person name="Halpert J.R."/>
            <person name="Dearing D."/>
        </authorList>
    </citation>
    <scope>NUCLEOTIDE SEQUENCE [LARGE SCALE GENOMIC DNA]</scope>
    <source>
        <strain evidence="1">417</strain>
        <tissue evidence="1">Liver</tissue>
    </source>
</reference>
<evidence type="ECO:0000313" key="2">
    <source>
        <dbReference type="Proteomes" id="UP000092124"/>
    </source>
</evidence>
<dbReference type="AlphaFoldDB" id="A0A1A6HIM7"/>
<comment type="caution">
    <text evidence="1">The sequence shown here is derived from an EMBL/GenBank/DDBJ whole genome shotgun (WGS) entry which is preliminary data.</text>
</comment>
<dbReference type="EMBL" id="LZPO01027435">
    <property type="protein sequence ID" value="OBS78408.1"/>
    <property type="molecule type" value="Genomic_DNA"/>
</dbReference>
<feature type="non-terminal residue" evidence="1">
    <location>
        <position position="92"/>
    </location>
</feature>
<sequence length="92" mass="10957">MGRCVWSCQEMEQHIYKRRSDGIYVINLKRTGRSCCFQLRLLLLLRTLLMSVSLLWEHRPTPEETEEEDVTKEEFQGEWMARLLPRGGRLVC</sequence>
<evidence type="ECO:0000313" key="1">
    <source>
        <dbReference type="EMBL" id="OBS78408.1"/>
    </source>
</evidence>
<dbReference type="InterPro" id="IPR023591">
    <property type="entry name" value="Ribosomal_uS2_flav_dom_sf"/>
</dbReference>